<evidence type="ECO:0000313" key="1">
    <source>
        <dbReference type="EMBL" id="KAI2386046.1"/>
    </source>
</evidence>
<reference evidence="1" key="1">
    <citation type="journal article" date="2022" name="bioRxiv">
        <title>Population genetic analysis of Ophidiomyces ophidiicola, the causative agent of snake fungal disease, indicates recent introductions to the USA.</title>
        <authorList>
            <person name="Ladner J.T."/>
            <person name="Palmer J.M."/>
            <person name="Ettinger C.L."/>
            <person name="Stajich J.E."/>
            <person name="Farrell T.M."/>
            <person name="Glorioso B.M."/>
            <person name="Lawson B."/>
            <person name="Price S.J."/>
            <person name="Stengle A.G."/>
            <person name="Grear D.A."/>
            <person name="Lorch J.M."/>
        </authorList>
    </citation>
    <scope>NUCLEOTIDE SEQUENCE</scope>
    <source>
        <strain evidence="1">NWHC 24266-5</strain>
    </source>
</reference>
<gene>
    <name evidence="1" type="ORF">LOY88_003810</name>
</gene>
<comment type="caution">
    <text evidence="1">The sequence shown here is derived from an EMBL/GenBank/DDBJ whole genome shotgun (WGS) entry which is preliminary data.</text>
</comment>
<sequence>MAPSPIRDEDDTDALLDALEEEDANLSYNTQRIAQLKAELSSAKASQSNPSSGGVTTLLNNSPLPTLSNDQAVLDFTTQLAHCIIHFFHPDFARCGVMDRHLTLLSDAHSSTGAARFARVDVRNVPFIVEKLKIRVLPCVIGFIDGEVTERVVGFEGLGPGGLDGLGDDFETGVLEERLVQKRVLGAVKIGRNRPNDDDSCSDERGQEERTRGGRKTIRSSAKKTNDDDSDWD</sequence>
<dbReference type="EMBL" id="JALBCA010000052">
    <property type="protein sequence ID" value="KAI2386046.1"/>
    <property type="molecule type" value="Genomic_DNA"/>
</dbReference>
<organism evidence="1">
    <name type="scientific">Ophidiomyces ophidiicola</name>
    <dbReference type="NCBI Taxonomy" id="1387563"/>
    <lineage>
        <taxon>Eukaryota</taxon>
        <taxon>Fungi</taxon>
        <taxon>Dikarya</taxon>
        <taxon>Ascomycota</taxon>
        <taxon>Pezizomycotina</taxon>
        <taxon>Eurotiomycetes</taxon>
        <taxon>Eurotiomycetidae</taxon>
        <taxon>Onygenales</taxon>
        <taxon>Onygenaceae</taxon>
        <taxon>Ophidiomyces</taxon>
    </lineage>
</organism>
<name>A0ACB8UVL7_9EURO</name>
<proteinExistence type="predicted"/>
<protein>
    <submittedName>
        <fullName evidence="1">Uncharacterized protein</fullName>
    </submittedName>
</protein>
<accession>A0ACB8UVL7</accession>